<keyword evidence="6" id="KW-0645">Protease</keyword>
<dbReference type="InterPro" id="IPR001478">
    <property type="entry name" value="PDZ"/>
</dbReference>
<evidence type="ECO:0000256" key="15">
    <source>
        <dbReference type="PIRSR" id="PIRSR611782-2"/>
    </source>
</evidence>
<dbReference type="CDD" id="cd10839">
    <property type="entry name" value="cpPDZ1_DegP-like"/>
    <property type="match status" value="1"/>
</dbReference>
<dbReference type="Pfam" id="PF13180">
    <property type="entry name" value="PDZ_2"/>
    <property type="match status" value="1"/>
</dbReference>
<dbReference type="GO" id="GO:0042597">
    <property type="term" value="C:periplasmic space"/>
    <property type="evidence" value="ECO:0007669"/>
    <property type="project" value="UniProtKB-SubCell"/>
</dbReference>
<comment type="catalytic activity">
    <reaction evidence="1">
        <text>Acts on substrates that are at least partially unfolded. The cleavage site P1 residue is normally between a pair of hydrophobic residues, such as Val-|-Val.</text>
        <dbReference type="EC" id="3.4.21.107"/>
    </reaction>
</comment>
<evidence type="ECO:0000256" key="16">
    <source>
        <dbReference type="SAM" id="SignalP"/>
    </source>
</evidence>
<dbReference type="SUPFAM" id="SSF50494">
    <property type="entry name" value="Trypsin-like serine proteases"/>
    <property type="match status" value="1"/>
</dbReference>
<feature type="binding site" evidence="15">
    <location>
        <position position="165"/>
    </location>
    <ligand>
        <name>substrate</name>
    </ligand>
</feature>
<dbReference type="InterPro" id="IPR009003">
    <property type="entry name" value="Peptidase_S1_PA"/>
</dbReference>
<dbReference type="PANTHER" id="PTHR22939:SF130">
    <property type="entry name" value="PERIPLASMIC SERINE ENDOPROTEASE DEGP-LIKE-RELATED"/>
    <property type="match status" value="1"/>
</dbReference>
<organism evidence="18 19">
    <name type="scientific">Candidatus Methylophosphatis roskildensis</name>
    <dbReference type="NCBI Taxonomy" id="2899263"/>
    <lineage>
        <taxon>Bacteria</taxon>
        <taxon>Pseudomonadati</taxon>
        <taxon>Pseudomonadota</taxon>
        <taxon>Betaproteobacteria</taxon>
        <taxon>Nitrosomonadales</taxon>
        <taxon>Sterolibacteriaceae</taxon>
        <taxon>Candidatus Methylophosphatis</taxon>
    </lineage>
</organism>
<evidence type="ECO:0000256" key="14">
    <source>
        <dbReference type="PIRSR" id="PIRSR611782-1"/>
    </source>
</evidence>
<evidence type="ECO:0000259" key="17">
    <source>
        <dbReference type="PROSITE" id="PS50106"/>
    </source>
</evidence>
<feature type="binding site" evidence="15">
    <location>
        <position position="135"/>
    </location>
    <ligand>
        <name>substrate</name>
    </ligand>
</feature>
<proteinExistence type="inferred from homology"/>
<dbReference type="PROSITE" id="PS50106">
    <property type="entry name" value="PDZ"/>
    <property type="match status" value="2"/>
</dbReference>
<sequence>MNRLLSRTAAVAAVSVVAFAFVANDRTPLLARSHAVSPAQQPGVATPLVEMRGLPDFSTLVEAVGPAVVNISTTQSLRAARLEGGGPADEAMQEFLRRFGIPFDGGRQQQPQQPRRGMGSGFIVSEDGYLLTNAHVVADAEEVIVKLGDKRDFKAKVIGSDRRTDVAVLKIEAKGLPYVRMGDANTVKVGEWVVAVGSPFGFENSVTAGIVSAKARNLPDETLVPFIQTDVAINPGNSGGPLFNLKGEVIGINSQIYSRTGGFMGLSFAIPIDVAMKVSDQLRKTGKVSRGKMGVGIQPLTKELAESFGLAKAEGALVGSVEIGSPAEKAGLQPGDVIVGVNGASVTDSADLPRIIGNMSPGESANIKVLRQGSARELSVTLADLNPEKVASASAPEKKPASDKLGLAVRPLQPQEKSKLGIGGGLVVEDVAGPAARAGIQPGDVIVGLNNQPVTDVAAFAKLVQSSGNRMALLVQRGDARIFVPIRIG</sequence>
<feature type="active site" description="Charge relay system" evidence="14">
    <location>
        <position position="165"/>
    </location>
</feature>
<dbReference type="EC" id="3.4.21.107" evidence="4"/>
<gene>
    <name evidence="18" type="ORF">IPH26_04610</name>
</gene>
<feature type="domain" description="PDZ" evidence="17">
    <location>
        <begin position="282"/>
        <end position="348"/>
    </location>
</feature>
<dbReference type="InterPro" id="IPR041489">
    <property type="entry name" value="PDZ_6"/>
</dbReference>
<dbReference type="AlphaFoldDB" id="A0A9D7E157"/>
<protein>
    <recommendedName>
        <fullName evidence="5">Probable periplasmic serine endoprotease DegP-like</fullName>
        <ecNumber evidence="4">3.4.21.107</ecNumber>
    </recommendedName>
    <alternativeName>
        <fullName evidence="13">Protease Do</fullName>
    </alternativeName>
</protein>
<dbReference type="InterPro" id="IPR001940">
    <property type="entry name" value="Peptidase_S1C"/>
</dbReference>
<evidence type="ECO:0000256" key="3">
    <source>
        <dbReference type="ARBA" id="ARBA00010541"/>
    </source>
</evidence>
<dbReference type="PANTHER" id="PTHR22939">
    <property type="entry name" value="SERINE PROTEASE FAMILY S1C HTRA-RELATED"/>
    <property type="match status" value="1"/>
</dbReference>
<evidence type="ECO:0000256" key="10">
    <source>
        <dbReference type="ARBA" id="ARBA00022801"/>
    </source>
</evidence>
<comment type="caution">
    <text evidence="18">The sequence shown here is derived from an EMBL/GenBank/DDBJ whole genome shotgun (WGS) entry which is preliminary data.</text>
</comment>
<dbReference type="SUPFAM" id="SSF50156">
    <property type="entry name" value="PDZ domain-like"/>
    <property type="match status" value="2"/>
</dbReference>
<evidence type="ECO:0000256" key="13">
    <source>
        <dbReference type="ARBA" id="ARBA00032850"/>
    </source>
</evidence>
<name>A0A9D7E157_9PROT</name>
<accession>A0A9D7E157</accession>
<keyword evidence="10" id="KW-0378">Hydrolase</keyword>
<dbReference type="InterPro" id="IPR011782">
    <property type="entry name" value="Pept_S1C_Do"/>
</dbReference>
<evidence type="ECO:0000256" key="4">
    <source>
        <dbReference type="ARBA" id="ARBA00013035"/>
    </source>
</evidence>
<evidence type="ECO:0000256" key="7">
    <source>
        <dbReference type="ARBA" id="ARBA00022729"/>
    </source>
</evidence>
<feature type="signal peptide" evidence="16">
    <location>
        <begin position="1"/>
        <end position="20"/>
    </location>
</feature>
<evidence type="ECO:0000256" key="1">
    <source>
        <dbReference type="ARBA" id="ARBA00001772"/>
    </source>
</evidence>
<feature type="active site" description="Charge relay system" evidence="14">
    <location>
        <position position="135"/>
    </location>
</feature>
<evidence type="ECO:0000256" key="12">
    <source>
        <dbReference type="ARBA" id="ARBA00023016"/>
    </source>
</evidence>
<evidence type="ECO:0000313" key="18">
    <source>
        <dbReference type="EMBL" id="MBK6972254.1"/>
    </source>
</evidence>
<dbReference type="GO" id="GO:0004252">
    <property type="term" value="F:serine-type endopeptidase activity"/>
    <property type="evidence" value="ECO:0007669"/>
    <property type="project" value="InterPro"/>
</dbReference>
<reference evidence="18" key="1">
    <citation type="submission" date="2020-10" db="EMBL/GenBank/DDBJ databases">
        <title>Connecting structure to function with the recovery of over 1000 high-quality activated sludge metagenome-assembled genomes encoding full-length rRNA genes using long-read sequencing.</title>
        <authorList>
            <person name="Singleton C.M."/>
            <person name="Petriglieri F."/>
            <person name="Kristensen J.M."/>
            <person name="Kirkegaard R.H."/>
            <person name="Michaelsen T.Y."/>
            <person name="Andersen M.H."/>
            <person name="Karst S.M."/>
            <person name="Dueholm M.S."/>
            <person name="Nielsen P.H."/>
            <person name="Albertsen M."/>
        </authorList>
    </citation>
    <scope>NUCLEOTIDE SEQUENCE</scope>
    <source>
        <strain evidence="18">Bjer_18-Q3-R1-45_BAT3C.347</strain>
    </source>
</reference>
<dbReference type="InterPro" id="IPR036034">
    <property type="entry name" value="PDZ_sf"/>
</dbReference>
<feature type="binding site" evidence="15">
    <location>
        <begin position="236"/>
        <end position="238"/>
    </location>
    <ligand>
        <name>substrate</name>
    </ligand>
</feature>
<dbReference type="Gene3D" id="2.40.10.120">
    <property type="match status" value="1"/>
</dbReference>
<dbReference type="PRINTS" id="PR00834">
    <property type="entry name" value="PROTEASES2C"/>
</dbReference>
<evidence type="ECO:0000256" key="11">
    <source>
        <dbReference type="ARBA" id="ARBA00022825"/>
    </source>
</evidence>
<evidence type="ECO:0000256" key="6">
    <source>
        <dbReference type="ARBA" id="ARBA00022670"/>
    </source>
</evidence>
<dbReference type="EMBL" id="JADJEV010000002">
    <property type="protein sequence ID" value="MBK6972254.1"/>
    <property type="molecule type" value="Genomic_DNA"/>
</dbReference>
<dbReference type="GO" id="GO:0006508">
    <property type="term" value="P:proteolysis"/>
    <property type="evidence" value="ECO:0007669"/>
    <property type="project" value="UniProtKB-KW"/>
</dbReference>
<feature type="domain" description="PDZ" evidence="17">
    <location>
        <begin position="394"/>
        <end position="479"/>
    </location>
</feature>
<comment type="similarity">
    <text evidence="3">Belongs to the peptidase S1C family.</text>
</comment>
<evidence type="ECO:0000313" key="19">
    <source>
        <dbReference type="Proteomes" id="UP000807785"/>
    </source>
</evidence>
<dbReference type="Proteomes" id="UP000807785">
    <property type="component" value="Unassembled WGS sequence"/>
</dbReference>
<feature type="chain" id="PRO_5038932794" description="Probable periplasmic serine endoprotease DegP-like" evidence="16">
    <location>
        <begin position="21"/>
        <end position="489"/>
    </location>
</feature>
<evidence type="ECO:0000256" key="9">
    <source>
        <dbReference type="ARBA" id="ARBA00022764"/>
    </source>
</evidence>
<dbReference type="FunFam" id="2.40.10.120:FF:000007">
    <property type="entry name" value="Periplasmic serine endoprotease DegP-like"/>
    <property type="match status" value="1"/>
</dbReference>
<keyword evidence="7 16" id="KW-0732">Signal</keyword>
<dbReference type="Gene3D" id="2.30.42.10">
    <property type="match status" value="2"/>
</dbReference>
<keyword evidence="8" id="KW-0677">Repeat</keyword>
<dbReference type="Pfam" id="PF13365">
    <property type="entry name" value="Trypsin_2"/>
    <property type="match status" value="1"/>
</dbReference>
<keyword evidence="12" id="KW-0346">Stress response</keyword>
<evidence type="ECO:0000256" key="8">
    <source>
        <dbReference type="ARBA" id="ARBA00022737"/>
    </source>
</evidence>
<dbReference type="NCBIfam" id="TIGR02037">
    <property type="entry name" value="degP_htrA_DO"/>
    <property type="match status" value="1"/>
</dbReference>
<comment type="subcellular location">
    <subcellularLocation>
        <location evidence="2">Periplasm</location>
    </subcellularLocation>
</comment>
<keyword evidence="11" id="KW-0720">Serine protease</keyword>
<evidence type="ECO:0000256" key="5">
    <source>
        <dbReference type="ARBA" id="ARBA00013958"/>
    </source>
</evidence>
<dbReference type="SMART" id="SM00228">
    <property type="entry name" value="PDZ"/>
    <property type="match status" value="2"/>
</dbReference>
<feature type="active site" description="Charge relay system" evidence="14">
    <location>
        <position position="238"/>
    </location>
</feature>
<evidence type="ECO:0000256" key="2">
    <source>
        <dbReference type="ARBA" id="ARBA00004418"/>
    </source>
</evidence>
<keyword evidence="9" id="KW-0574">Periplasm</keyword>
<dbReference type="Pfam" id="PF17820">
    <property type="entry name" value="PDZ_6"/>
    <property type="match status" value="1"/>
</dbReference>